<dbReference type="PROSITE" id="PS00217">
    <property type="entry name" value="SUGAR_TRANSPORT_2"/>
    <property type="match status" value="1"/>
</dbReference>
<reference evidence="16" key="1">
    <citation type="submission" date="2025-08" db="UniProtKB">
        <authorList>
            <consortium name="Ensembl"/>
        </authorList>
    </citation>
    <scope>IDENTIFICATION</scope>
</reference>
<evidence type="ECO:0000256" key="6">
    <source>
        <dbReference type="ARBA" id="ARBA00022448"/>
    </source>
</evidence>
<feature type="transmembrane region" description="Helical" evidence="14">
    <location>
        <begin position="41"/>
        <end position="66"/>
    </location>
</feature>
<feature type="transmembrane region" description="Helical" evidence="14">
    <location>
        <begin position="353"/>
        <end position="380"/>
    </location>
</feature>
<evidence type="ECO:0000256" key="2">
    <source>
        <dbReference type="ARBA" id="ARBA00004135"/>
    </source>
</evidence>
<evidence type="ECO:0000256" key="14">
    <source>
        <dbReference type="SAM" id="Phobius"/>
    </source>
</evidence>
<accession>A0A3Q2EKI5</accession>
<evidence type="ECO:0000313" key="16">
    <source>
        <dbReference type="Ensembl" id="ENSCVAP00000032474.1"/>
    </source>
</evidence>
<evidence type="ECO:0000256" key="4">
    <source>
        <dbReference type="ARBA" id="ARBA00007004"/>
    </source>
</evidence>
<dbReference type="GO" id="GO:0046323">
    <property type="term" value="P:D-glucose import"/>
    <property type="evidence" value="ECO:0007669"/>
    <property type="project" value="TreeGrafter"/>
</dbReference>
<dbReference type="GO" id="GO:1990539">
    <property type="term" value="P:fructose import across plasma membrane"/>
    <property type="evidence" value="ECO:0007669"/>
    <property type="project" value="UniProtKB-ARBA"/>
</dbReference>
<feature type="transmembrane region" description="Helical" evidence="14">
    <location>
        <begin position="320"/>
        <end position="341"/>
    </location>
</feature>
<evidence type="ECO:0000256" key="8">
    <source>
        <dbReference type="ARBA" id="ARBA00022597"/>
    </source>
</evidence>
<evidence type="ECO:0000256" key="11">
    <source>
        <dbReference type="ARBA" id="ARBA00023136"/>
    </source>
</evidence>
<evidence type="ECO:0000259" key="15">
    <source>
        <dbReference type="PROSITE" id="PS50850"/>
    </source>
</evidence>
<feature type="transmembrane region" description="Helical" evidence="14">
    <location>
        <begin position="99"/>
        <end position="121"/>
    </location>
</feature>
<name>A0A3Q2EKI5_CYPVA</name>
<keyword evidence="9 14" id="KW-0812">Transmembrane</keyword>
<evidence type="ECO:0000256" key="3">
    <source>
        <dbReference type="ARBA" id="ARBA00004651"/>
    </source>
</evidence>
<protein>
    <recommendedName>
        <fullName evidence="5">Solute carrier family 2, facilitated glucose transporter member 5</fullName>
    </recommendedName>
    <alternativeName>
        <fullName evidence="13">Fructose transporter</fullName>
    </alternativeName>
    <alternativeName>
        <fullName evidence="12">Glucose transporter type 5, small intestine</fullName>
    </alternativeName>
</protein>
<dbReference type="InterPro" id="IPR020846">
    <property type="entry name" value="MFS_dom"/>
</dbReference>
<dbReference type="PANTHER" id="PTHR23503:SF25">
    <property type="entry name" value="MAJOR FACILITATOR SUPERFAMILY (MFS) PROFILE DOMAIN-CONTAINING PROTEIN"/>
    <property type="match status" value="1"/>
</dbReference>
<evidence type="ECO:0000313" key="17">
    <source>
        <dbReference type="Proteomes" id="UP000265020"/>
    </source>
</evidence>
<evidence type="ECO:0000256" key="13">
    <source>
        <dbReference type="ARBA" id="ARBA00031099"/>
    </source>
</evidence>
<dbReference type="Pfam" id="PF00083">
    <property type="entry name" value="Sugar_tr"/>
    <property type="match status" value="1"/>
</dbReference>
<keyword evidence="11 14" id="KW-0472">Membrane</keyword>
<dbReference type="AlphaFoldDB" id="A0A3Q2EKI5"/>
<dbReference type="GO" id="GO:0055056">
    <property type="term" value="F:D-glucose transmembrane transporter activity"/>
    <property type="evidence" value="ECO:0007669"/>
    <property type="project" value="TreeGrafter"/>
</dbReference>
<comment type="similarity">
    <text evidence="4">Belongs to the major facilitator superfamily. Sugar transporter (TC 2.A.1.1) family. Glucose transporter subfamily.</text>
</comment>
<dbReference type="SUPFAM" id="SSF103473">
    <property type="entry name" value="MFS general substrate transporter"/>
    <property type="match status" value="1"/>
</dbReference>
<dbReference type="InterPro" id="IPR005829">
    <property type="entry name" value="Sugar_transporter_CS"/>
</dbReference>
<keyword evidence="17" id="KW-1185">Reference proteome</keyword>
<feature type="transmembrane region" description="Helical" evidence="14">
    <location>
        <begin position="73"/>
        <end position="93"/>
    </location>
</feature>
<evidence type="ECO:0000256" key="1">
    <source>
        <dbReference type="ARBA" id="ARBA00000590"/>
    </source>
</evidence>
<comment type="subcellular location">
    <subcellularLocation>
        <location evidence="2">Cell membrane</location>
        <location evidence="2">Sarcolemma</location>
    </subcellularLocation>
    <subcellularLocation>
        <location evidence="3">Cell membrane</location>
        <topology evidence="3">Multi-pass membrane protein</topology>
    </subcellularLocation>
</comment>
<dbReference type="PRINTS" id="PR00171">
    <property type="entry name" value="SUGRTRNSPORT"/>
</dbReference>
<dbReference type="OMA" id="KEIYGWR"/>
<feature type="transmembrane region" description="Helical" evidence="14">
    <location>
        <begin position="291"/>
        <end position="308"/>
    </location>
</feature>
<evidence type="ECO:0000256" key="5">
    <source>
        <dbReference type="ARBA" id="ARBA00015973"/>
    </source>
</evidence>
<evidence type="ECO:0000256" key="7">
    <source>
        <dbReference type="ARBA" id="ARBA00022475"/>
    </source>
</evidence>
<feature type="transmembrane region" description="Helical" evidence="14">
    <location>
        <begin position="164"/>
        <end position="185"/>
    </location>
</feature>
<dbReference type="GeneTree" id="ENSGT00940000164095"/>
<keyword evidence="10 14" id="KW-1133">Transmembrane helix</keyword>
<evidence type="ECO:0000256" key="10">
    <source>
        <dbReference type="ARBA" id="ARBA00022989"/>
    </source>
</evidence>
<evidence type="ECO:0000256" key="9">
    <source>
        <dbReference type="ARBA" id="ARBA00022692"/>
    </source>
</evidence>
<dbReference type="FunFam" id="1.20.1250.20:FF:001511">
    <property type="entry name" value="Solute carrier family 2, facilitated glucose transporter member 5"/>
    <property type="match status" value="1"/>
</dbReference>
<feature type="domain" description="Major facilitator superfamily (MFS) profile" evidence="15">
    <location>
        <begin position="1"/>
        <end position="438"/>
    </location>
</feature>
<dbReference type="PROSITE" id="PS50850">
    <property type="entry name" value="MFS"/>
    <property type="match status" value="1"/>
</dbReference>
<dbReference type="Gene3D" id="1.20.1250.20">
    <property type="entry name" value="MFS general substrate transporter like domains"/>
    <property type="match status" value="2"/>
</dbReference>
<keyword evidence="6" id="KW-0813">Transport</keyword>
<keyword evidence="8" id="KW-0762">Sugar transport</keyword>
<comment type="catalytic activity">
    <reaction evidence="1">
        <text>D-fructose(out) = D-fructose(in)</text>
        <dbReference type="Rhea" id="RHEA:60372"/>
        <dbReference type="ChEBI" id="CHEBI:37721"/>
    </reaction>
</comment>
<sequence length="438" mass="48279">SMLYGYNLAVVNSPAAYIKNFYNQTVLTRNGTGLSGETLTLMYSLTVSVFAIGGLLGSFIVGMLVTRFGRKGTIVKTTILVFIAGCLMGFSRICGSPEMVIFGRFITGIHSGISLSVVPMYLGEIAPKNLRGFLGLVPSIFIGTGVFAAQILGLHELLGKEEYWPLFLSVVVVPTFIQLLLLPWFPESPRYLLIEKNNIHATITALKWYRAKCDIQAEIEEMQEEQRSLLSVETLSVWNLLLDESVRWQVLSVMVINIGMQLSGIDAIWFYTNDIFENAGIPAPEIQYTTAGTGIIEIIAGLIGCFTIEKLGRRHLMIGGFTMMGVCSAGITLALVLQLLFMRYISVCCVVGIIMSAGAYCYLVFATVCFSVAVYVYIVIPETKNKTFMEISRMFTKKDSILETQGLLHVDQLKLKKMNGYGGLEHASIEFDSSSSVP</sequence>
<dbReference type="InterPro" id="IPR003663">
    <property type="entry name" value="Sugar/inositol_transpt"/>
</dbReference>
<dbReference type="STRING" id="28743.ENSCVAP00000032474"/>
<dbReference type="Ensembl" id="ENSCVAT00000028310.1">
    <property type="protein sequence ID" value="ENSCVAP00000032474.1"/>
    <property type="gene ID" value="ENSCVAG00000022541.1"/>
</dbReference>
<dbReference type="InterPro" id="IPR045263">
    <property type="entry name" value="GLUT"/>
</dbReference>
<reference evidence="16" key="2">
    <citation type="submission" date="2025-09" db="UniProtKB">
        <authorList>
            <consortium name="Ensembl"/>
        </authorList>
    </citation>
    <scope>IDENTIFICATION</scope>
</reference>
<dbReference type="GO" id="GO:0070837">
    <property type="term" value="P:dehydroascorbic acid transport"/>
    <property type="evidence" value="ECO:0007669"/>
    <property type="project" value="TreeGrafter"/>
</dbReference>
<evidence type="ECO:0000256" key="12">
    <source>
        <dbReference type="ARBA" id="ARBA00029961"/>
    </source>
</evidence>
<dbReference type="PANTHER" id="PTHR23503">
    <property type="entry name" value="SOLUTE CARRIER FAMILY 2"/>
    <property type="match status" value="1"/>
</dbReference>
<dbReference type="InterPro" id="IPR005828">
    <property type="entry name" value="MFS_sugar_transport-like"/>
</dbReference>
<dbReference type="GO" id="GO:0005353">
    <property type="term" value="F:fructose transmembrane transporter activity"/>
    <property type="evidence" value="ECO:0007669"/>
    <property type="project" value="UniProtKB-ARBA"/>
</dbReference>
<feature type="transmembrane region" description="Helical" evidence="14">
    <location>
        <begin position="133"/>
        <end position="152"/>
    </location>
</feature>
<feature type="transmembrane region" description="Helical" evidence="14">
    <location>
        <begin position="250"/>
        <end position="271"/>
    </location>
</feature>
<organism evidence="16 17">
    <name type="scientific">Cyprinodon variegatus</name>
    <name type="common">Sheepshead minnow</name>
    <dbReference type="NCBI Taxonomy" id="28743"/>
    <lineage>
        <taxon>Eukaryota</taxon>
        <taxon>Metazoa</taxon>
        <taxon>Chordata</taxon>
        <taxon>Craniata</taxon>
        <taxon>Vertebrata</taxon>
        <taxon>Euteleostomi</taxon>
        <taxon>Actinopterygii</taxon>
        <taxon>Neopterygii</taxon>
        <taxon>Teleostei</taxon>
        <taxon>Neoteleostei</taxon>
        <taxon>Acanthomorphata</taxon>
        <taxon>Ovalentaria</taxon>
        <taxon>Atherinomorphae</taxon>
        <taxon>Cyprinodontiformes</taxon>
        <taxon>Cyprinodontidae</taxon>
        <taxon>Cyprinodon</taxon>
    </lineage>
</organism>
<dbReference type="GO" id="GO:0042383">
    <property type="term" value="C:sarcolemma"/>
    <property type="evidence" value="ECO:0007669"/>
    <property type="project" value="UniProtKB-SubCell"/>
</dbReference>
<dbReference type="Proteomes" id="UP000265020">
    <property type="component" value="Unassembled WGS sequence"/>
</dbReference>
<keyword evidence="7" id="KW-1003">Cell membrane</keyword>
<dbReference type="InterPro" id="IPR036259">
    <property type="entry name" value="MFS_trans_sf"/>
</dbReference>
<proteinExistence type="inferred from homology"/>